<organism evidence="2">
    <name type="scientific">Panicum hallii</name>
    <dbReference type="NCBI Taxonomy" id="206008"/>
    <lineage>
        <taxon>Eukaryota</taxon>
        <taxon>Viridiplantae</taxon>
        <taxon>Streptophyta</taxon>
        <taxon>Embryophyta</taxon>
        <taxon>Tracheophyta</taxon>
        <taxon>Spermatophyta</taxon>
        <taxon>Magnoliopsida</taxon>
        <taxon>Liliopsida</taxon>
        <taxon>Poales</taxon>
        <taxon>Poaceae</taxon>
        <taxon>PACMAD clade</taxon>
        <taxon>Panicoideae</taxon>
        <taxon>Panicodae</taxon>
        <taxon>Paniceae</taxon>
        <taxon>Panicinae</taxon>
        <taxon>Panicum</taxon>
        <taxon>Panicum sect. Panicum</taxon>
    </lineage>
</organism>
<feature type="compositionally biased region" description="Low complexity" evidence="1">
    <location>
        <begin position="29"/>
        <end position="38"/>
    </location>
</feature>
<gene>
    <name evidence="2" type="ORF">PAHAL_5G495500</name>
</gene>
<feature type="region of interest" description="Disordered" evidence="1">
    <location>
        <begin position="28"/>
        <end position="59"/>
    </location>
</feature>
<protein>
    <submittedName>
        <fullName evidence="2">Uncharacterized protein</fullName>
    </submittedName>
</protein>
<dbReference type="Proteomes" id="UP000243499">
    <property type="component" value="Chromosome 5"/>
</dbReference>
<evidence type="ECO:0000313" key="2">
    <source>
        <dbReference type="EMBL" id="PVH39415.1"/>
    </source>
</evidence>
<dbReference type="AlphaFoldDB" id="A0A2T8IP16"/>
<dbReference type="Gramene" id="PVH39415">
    <property type="protein sequence ID" value="PVH39415"/>
    <property type="gene ID" value="PAHAL_5G495500"/>
</dbReference>
<reference evidence="2" key="1">
    <citation type="submission" date="2018-04" db="EMBL/GenBank/DDBJ databases">
        <title>WGS assembly of Panicum hallii.</title>
        <authorList>
            <person name="Lovell J."/>
            <person name="Jenkins J."/>
            <person name="Lowry D."/>
            <person name="Mamidi S."/>
            <person name="Sreedasyam A."/>
            <person name="Weng X."/>
            <person name="Barry K."/>
            <person name="Bonette J."/>
            <person name="Campitelli B."/>
            <person name="Daum C."/>
            <person name="Gordon S."/>
            <person name="Gould B."/>
            <person name="Lipzen A."/>
            <person name="Macqueen A."/>
            <person name="Palacio-Mejia J."/>
            <person name="Plott C."/>
            <person name="Shakirov E."/>
            <person name="Shu S."/>
            <person name="Yoshinaga Y."/>
            <person name="Zane M."/>
            <person name="Rokhsar D."/>
            <person name="Grimwood J."/>
            <person name="Schmutz J."/>
            <person name="Juenger T."/>
        </authorList>
    </citation>
    <scope>NUCLEOTIDE SEQUENCE [LARGE SCALE GENOMIC DNA]</scope>
    <source>
        <strain evidence="2">FIL2</strain>
    </source>
</reference>
<accession>A0A2T8IP16</accession>
<name>A0A2T8IP16_9POAL</name>
<dbReference type="EMBL" id="CM008050">
    <property type="protein sequence ID" value="PVH39415.1"/>
    <property type="molecule type" value="Genomic_DNA"/>
</dbReference>
<evidence type="ECO:0000256" key="1">
    <source>
        <dbReference type="SAM" id="MobiDB-lite"/>
    </source>
</evidence>
<proteinExistence type="predicted"/>
<sequence>MLHRSGVPFEKSGQVAAQRVTLSDAVRFARGSRSAARRGPPPPGSEAGVAPNPIISSSR</sequence>